<reference evidence="2" key="1">
    <citation type="submission" date="2016-10" db="EMBL/GenBank/DDBJ databases">
        <authorList>
            <person name="Varghese N."/>
            <person name="Submissions S."/>
        </authorList>
    </citation>
    <scope>NUCLEOTIDE SEQUENCE [LARGE SCALE GENOMIC DNA]</scope>
    <source>
        <strain evidence="2">ES.061</strain>
    </source>
</reference>
<gene>
    <name evidence="1" type="ORF">SAMN05216452_3191</name>
</gene>
<name>A0A1H4M7U2_9HYPH</name>
<proteinExistence type="predicted"/>
<evidence type="ECO:0000313" key="1">
    <source>
        <dbReference type="EMBL" id="SEB79151.1"/>
    </source>
</evidence>
<organism evidence="1 2">
    <name type="scientific">Nitratireductor aquibiodomus</name>
    <dbReference type="NCBI Taxonomy" id="204799"/>
    <lineage>
        <taxon>Bacteria</taxon>
        <taxon>Pseudomonadati</taxon>
        <taxon>Pseudomonadota</taxon>
        <taxon>Alphaproteobacteria</taxon>
        <taxon>Hyphomicrobiales</taxon>
        <taxon>Phyllobacteriaceae</taxon>
        <taxon>Nitratireductor</taxon>
    </lineage>
</organism>
<dbReference type="Proteomes" id="UP000199064">
    <property type="component" value="Unassembled WGS sequence"/>
</dbReference>
<evidence type="ECO:0000313" key="2">
    <source>
        <dbReference type="Proteomes" id="UP000199064"/>
    </source>
</evidence>
<keyword evidence="2" id="KW-1185">Reference proteome</keyword>
<dbReference type="AlphaFoldDB" id="A0A1H4M7U2"/>
<dbReference type="EMBL" id="FNSL01000001">
    <property type="protein sequence ID" value="SEB79151.1"/>
    <property type="molecule type" value="Genomic_DNA"/>
</dbReference>
<accession>A0A1H4M7U2</accession>
<protein>
    <submittedName>
        <fullName evidence="1">Uncharacterized protein</fullName>
    </submittedName>
</protein>
<dbReference type="RefSeq" id="WP_090329440.1">
    <property type="nucleotide sequence ID" value="NZ_FNSL01000001.1"/>
</dbReference>
<sequence>MMNGWLSEFYQFCWMLESHYQQRLAWEDAREARLARERAEAQAAAQLKAMLEANPSGQLGNAEIDDLTALKSSGLL</sequence>